<accession>A0A1G9WS84</accession>
<evidence type="ECO:0000256" key="4">
    <source>
        <dbReference type="ARBA" id="ARBA00023139"/>
    </source>
</evidence>
<keyword evidence="8" id="KW-1185">Reference proteome</keyword>
<sequence length="281" mass="30159">MKTARICTLSMILFFVFCVSQVINPLAAEAAKKRIGVVSFENASQVSDYTMGRGISDILIAELVQNKNYEVVERNRLDALLKEQVRGASGIIDGQSAAQIGKLLGLDYLVTGTIVEAGVEQDFFSTKAKVVVSVRMIDAQTGTIIFADQTVGKKSAAFSGNNSNPRLDPSVFTAAARRAIEAIAFKINEINPLEGIVILVQGDKVMIDLGREHGVEAGQTYLIMREGNPIYHPLTGALVAIEKTDLASFTITGAEATTATGKLKESAAKAIKPGDKVRRIK</sequence>
<organism evidence="7 8">
    <name type="scientific">Dendrosporobacter quercicolus</name>
    <dbReference type="NCBI Taxonomy" id="146817"/>
    <lineage>
        <taxon>Bacteria</taxon>
        <taxon>Bacillati</taxon>
        <taxon>Bacillota</taxon>
        <taxon>Negativicutes</taxon>
        <taxon>Selenomonadales</taxon>
        <taxon>Sporomusaceae</taxon>
        <taxon>Dendrosporobacter</taxon>
    </lineage>
</organism>
<feature type="chain" id="PRO_5038915917" evidence="6">
    <location>
        <begin position="23"/>
        <end position="281"/>
    </location>
</feature>
<keyword evidence="5" id="KW-0449">Lipoprotein</keyword>
<dbReference type="PANTHER" id="PTHR41164">
    <property type="entry name" value="CURLI PRODUCTION ASSEMBLY/TRANSPORT COMPONENT CSGG"/>
    <property type="match status" value="1"/>
</dbReference>
<feature type="signal peptide" evidence="6">
    <location>
        <begin position="1"/>
        <end position="22"/>
    </location>
</feature>
<dbReference type="Gene3D" id="3.40.50.10610">
    <property type="entry name" value="ABC-type transport auxiliary lipoprotein component"/>
    <property type="match status" value="1"/>
</dbReference>
<evidence type="ECO:0000256" key="2">
    <source>
        <dbReference type="ARBA" id="ARBA00022729"/>
    </source>
</evidence>
<dbReference type="InterPro" id="IPR038165">
    <property type="entry name" value="FlgT_C_sf"/>
</dbReference>
<proteinExistence type="predicted"/>
<gene>
    <name evidence="7" type="ORF">SAMN04488502_10862</name>
</gene>
<dbReference type="AlphaFoldDB" id="A0A1G9WS84"/>
<dbReference type="RefSeq" id="WP_092074283.1">
    <property type="nucleotide sequence ID" value="NZ_FNHB01000008.1"/>
</dbReference>
<evidence type="ECO:0000256" key="1">
    <source>
        <dbReference type="ARBA" id="ARBA00022475"/>
    </source>
</evidence>
<dbReference type="STRING" id="146817.SAMN04488502_10862"/>
<evidence type="ECO:0000256" key="6">
    <source>
        <dbReference type="SAM" id="SignalP"/>
    </source>
</evidence>
<dbReference type="EMBL" id="FNHB01000008">
    <property type="protein sequence ID" value="SDM86986.1"/>
    <property type="molecule type" value="Genomic_DNA"/>
</dbReference>
<protein>
    <submittedName>
        <fullName evidence="7">Curli production assembly/transport component CsgG</fullName>
    </submittedName>
</protein>
<evidence type="ECO:0000313" key="8">
    <source>
        <dbReference type="Proteomes" id="UP000214880"/>
    </source>
</evidence>
<keyword evidence="3" id="KW-0472">Membrane</keyword>
<keyword evidence="1" id="KW-1003">Cell membrane</keyword>
<dbReference type="OrthoDB" id="1677892at2"/>
<evidence type="ECO:0000313" key="7">
    <source>
        <dbReference type="EMBL" id="SDM86986.1"/>
    </source>
</evidence>
<keyword evidence="2 6" id="KW-0732">Signal</keyword>
<evidence type="ECO:0000256" key="3">
    <source>
        <dbReference type="ARBA" id="ARBA00023136"/>
    </source>
</evidence>
<dbReference type="GO" id="GO:0030288">
    <property type="term" value="C:outer membrane-bounded periplasmic space"/>
    <property type="evidence" value="ECO:0007669"/>
    <property type="project" value="InterPro"/>
</dbReference>
<evidence type="ECO:0000256" key="5">
    <source>
        <dbReference type="ARBA" id="ARBA00023288"/>
    </source>
</evidence>
<dbReference type="Proteomes" id="UP000214880">
    <property type="component" value="Unassembled WGS sequence"/>
</dbReference>
<dbReference type="Gene3D" id="2.40.10.410">
    <property type="entry name" value="FlgT, C-terminal domain"/>
    <property type="match status" value="1"/>
</dbReference>
<keyword evidence="4" id="KW-0564">Palmitate</keyword>
<dbReference type="PANTHER" id="PTHR41164:SF1">
    <property type="entry name" value="CURLI PRODUCTION ASSEMBLY_TRANSPORT COMPONENT CSGG"/>
    <property type="match status" value="1"/>
</dbReference>
<name>A0A1G9WS84_9FIRM</name>
<reference evidence="7 8" key="1">
    <citation type="submission" date="2016-10" db="EMBL/GenBank/DDBJ databases">
        <authorList>
            <person name="de Groot N.N."/>
        </authorList>
    </citation>
    <scope>NUCLEOTIDE SEQUENCE [LARGE SCALE GENOMIC DNA]</scope>
    <source>
        <strain evidence="7 8">DSM 1736</strain>
    </source>
</reference>
<dbReference type="InterPro" id="IPR005534">
    <property type="entry name" value="Curli_assmbl/transp-comp_CsgG"/>
</dbReference>
<dbReference type="Pfam" id="PF03783">
    <property type="entry name" value="CsgG"/>
    <property type="match status" value="1"/>
</dbReference>